<evidence type="ECO:0000256" key="6">
    <source>
        <dbReference type="ARBA" id="ARBA00023125"/>
    </source>
</evidence>
<dbReference type="GO" id="GO:0000156">
    <property type="term" value="F:phosphorelay response regulator activity"/>
    <property type="evidence" value="ECO:0007669"/>
    <property type="project" value="TreeGrafter"/>
</dbReference>
<feature type="domain" description="Response regulatory" evidence="10">
    <location>
        <begin position="2"/>
        <end position="116"/>
    </location>
</feature>
<dbReference type="PANTHER" id="PTHR48111">
    <property type="entry name" value="REGULATOR OF RPOS"/>
    <property type="match status" value="1"/>
</dbReference>
<dbReference type="SMART" id="SM00448">
    <property type="entry name" value="REC"/>
    <property type="match status" value="1"/>
</dbReference>
<sequence length="220" mass="24340">MKLLLVEDDAMIGKVMHQGLVQEGHVVDWARSAGDATMALRLGHYEMVLLDLGLPDGSGLEVLTDYRRGGGDAAVIIVTARDEVAERIAGLDAGADDFVTKPFDLDELGARMRAVQRRRHGRIDPLLVYGGLSLNPATKVCRLQGKHVSLSPREYSLLEALLESPGRVVSRESLEERLYGWETEIESNAVEVHIHHLRRKLGKKRIVTIRGVGYLLGDCR</sequence>
<keyword evidence="5" id="KW-0805">Transcription regulation</keyword>
<keyword evidence="6 9" id="KW-0238">DNA-binding</keyword>
<dbReference type="Pfam" id="PF00486">
    <property type="entry name" value="Trans_reg_C"/>
    <property type="match status" value="1"/>
</dbReference>
<evidence type="ECO:0000259" key="10">
    <source>
        <dbReference type="PROSITE" id="PS50110"/>
    </source>
</evidence>
<protein>
    <submittedName>
        <fullName evidence="12">DNA-binding response regulator</fullName>
    </submittedName>
</protein>
<evidence type="ECO:0000256" key="7">
    <source>
        <dbReference type="ARBA" id="ARBA00023163"/>
    </source>
</evidence>
<comment type="subcellular location">
    <subcellularLocation>
        <location evidence="1">Cytoplasm</location>
    </subcellularLocation>
</comment>
<dbReference type="PANTHER" id="PTHR48111:SF35">
    <property type="entry name" value="TRANSCRIPTIONAL REGULATORY PROTEIN QSEB"/>
    <property type="match status" value="1"/>
</dbReference>
<dbReference type="InterPro" id="IPR011006">
    <property type="entry name" value="CheY-like_superfamily"/>
</dbReference>
<dbReference type="GO" id="GO:0005829">
    <property type="term" value="C:cytosol"/>
    <property type="evidence" value="ECO:0007669"/>
    <property type="project" value="TreeGrafter"/>
</dbReference>
<keyword evidence="4" id="KW-0902">Two-component regulatory system</keyword>
<dbReference type="CDD" id="cd00383">
    <property type="entry name" value="trans_reg_C"/>
    <property type="match status" value="1"/>
</dbReference>
<evidence type="ECO:0000256" key="1">
    <source>
        <dbReference type="ARBA" id="ARBA00004496"/>
    </source>
</evidence>
<dbReference type="InterPro" id="IPR001789">
    <property type="entry name" value="Sig_transdc_resp-reg_receiver"/>
</dbReference>
<evidence type="ECO:0000256" key="2">
    <source>
        <dbReference type="ARBA" id="ARBA00022490"/>
    </source>
</evidence>
<keyword evidence="2" id="KW-0963">Cytoplasm</keyword>
<keyword evidence="3 8" id="KW-0597">Phosphoprotein</keyword>
<evidence type="ECO:0000256" key="5">
    <source>
        <dbReference type="ARBA" id="ARBA00023015"/>
    </source>
</evidence>
<dbReference type="EMBL" id="PPFX01000012">
    <property type="protein sequence ID" value="PNU20517.1"/>
    <property type="molecule type" value="Genomic_DNA"/>
</dbReference>
<dbReference type="Gene3D" id="6.10.250.690">
    <property type="match status" value="1"/>
</dbReference>
<evidence type="ECO:0000313" key="12">
    <source>
        <dbReference type="EMBL" id="PNU20517.1"/>
    </source>
</evidence>
<accession>A0A2K2HB77</accession>
<dbReference type="InterPro" id="IPR039420">
    <property type="entry name" value="WalR-like"/>
</dbReference>
<feature type="modified residue" description="4-aspartylphosphate" evidence="8">
    <location>
        <position position="51"/>
    </location>
</feature>
<organism evidence="12 13">
    <name type="scientific">Geothermobacter hydrogeniphilus</name>
    <dbReference type="NCBI Taxonomy" id="1969733"/>
    <lineage>
        <taxon>Bacteria</taxon>
        <taxon>Pseudomonadati</taxon>
        <taxon>Thermodesulfobacteriota</taxon>
        <taxon>Desulfuromonadia</taxon>
        <taxon>Desulfuromonadales</taxon>
        <taxon>Geothermobacteraceae</taxon>
        <taxon>Geothermobacter</taxon>
    </lineage>
</organism>
<dbReference type="GO" id="GO:0006355">
    <property type="term" value="P:regulation of DNA-templated transcription"/>
    <property type="evidence" value="ECO:0007669"/>
    <property type="project" value="InterPro"/>
</dbReference>
<dbReference type="GO" id="GO:0032993">
    <property type="term" value="C:protein-DNA complex"/>
    <property type="evidence" value="ECO:0007669"/>
    <property type="project" value="TreeGrafter"/>
</dbReference>
<evidence type="ECO:0000256" key="9">
    <source>
        <dbReference type="PROSITE-ProRule" id="PRU01091"/>
    </source>
</evidence>
<dbReference type="InterPro" id="IPR001867">
    <property type="entry name" value="OmpR/PhoB-type_DNA-bd"/>
</dbReference>
<dbReference type="CDD" id="cd17624">
    <property type="entry name" value="REC_OmpR_PmrA-like"/>
    <property type="match status" value="1"/>
</dbReference>
<dbReference type="GO" id="GO:0000976">
    <property type="term" value="F:transcription cis-regulatory region binding"/>
    <property type="evidence" value="ECO:0007669"/>
    <property type="project" value="TreeGrafter"/>
</dbReference>
<dbReference type="PROSITE" id="PS51755">
    <property type="entry name" value="OMPR_PHOB"/>
    <property type="match status" value="1"/>
</dbReference>
<dbReference type="SMART" id="SM00862">
    <property type="entry name" value="Trans_reg_C"/>
    <property type="match status" value="1"/>
</dbReference>
<name>A0A2K2HB77_9BACT</name>
<dbReference type="Pfam" id="PF00072">
    <property type="entry name" value="Response_reg"/>
    <property type="match status" value="1"/>
</dbReference>
<gene>
    <name evidence="12" type="ORF">C2E25_07300</name>
</gene>
<dbReference type="OrthoDB" id="9793321at2"/>
<evidence type="ECO:0000256" key="4">
    <source>
        <dbReference type="ARBA" id="ARBA00023012"/>
    </source>
</evidence>
<dbReference type="Gene3D" id="1.10.10.10">
    <property type="entry name" value="Winged helix-like DNA-binding domain superfamily/Winged helix DNA-binding domain"/>
    <property type="match status" value="1"/>
</dbReference>
<evidence type="ECO:0000256" key="3">
    <source>
        <dbReference type="ARBA" id="ARBA00022553"/>
    </source>
</evidence>
<dbReference type="AlphaFoldDB" id="A0A2K2HB77"/>
<reference evidence="12 13" key="1">
    <citation type="journal article" date="2018" name="Genome Announc.">
        <title>Genome Sequence of Geothermobacter sp. HR-1 Iron Reducer from the Loihi Seamount.</title>
        <authorList>
            <person name="Smith H."/>
            <person name="Abuyen K."/>
            <person name="Tremblay J."/>
            <person name="Savalia P."/>
            <person name="Perez-Rodriguez I."/>
            <person name="Emerson D."/>
            <person name="Tully B."/>
            <person name="Amend J."/>
        </authorList>
    </citation>
    <scope>NUCLEOTIDE SEQUENCE [LARGE SCALE GENOMIC DNA]</scope>
    <source>
        <strain evidence="12 13">HR-1</strain>
    </source>
</reference>
<dbReference type="PROSITE" id="PS50110">
    <property type="entry name" value="RESPONSE_REGULATORY"/>
    <property type="match status" value="1"/>
</dbReference>
<dbReference type="SUPFAM" id="SSF52172">
    <property type="entry name" value="CheY-like"/>
    <property type="match status" value="1"/>
</dbReference>
<evidence type="ECO:0000259" key="11">
    <source>
        <dbReference type="PROSITE" id="PS51755"/>
    </source>
</evidence>
<feature type="domain" description="OmpR/PhoB-type" evidence="11">
    <location>
        <begin position="124"/>
        <end position="218"/>
    </location>
</feature>
<feature type="DNA-binding region" description="OmpR/PhoB-type" evidence="9">
    <location>
        <begin position="124"/>
        <end position="218"/>
    </location>
</feature>
<keyword evidence="7" id="KW-0804">Transcription</keyword>
<proteinExistence type="predicted"/>
<comment type="caution">
    <text evidence="12">The sequence shown here is derived from an EMBL/GenBank/DDBJ whole genome shotgun (WGS) entry which is preliminary data.</text>
</comment>
<evidence type="ECO:0000313" key="13">
    <source>
        <dbReference type="Proteomes" id="UP000236340"/>
    </source>
</evidence>
<evidence type="ECO:0000256" key="8">
    <source>
        <dbReference type="PROSITE-ProRule" id="PRU00169"/>
    </source>
</evidence>
<dbReference type="InterPro" id="IPR036388">
    <property type="entry name" value="WH-like_DNA-bd_sf"/>
</dbReference>
<dbReference type="RefSeq" id="WP_103115103.1">
    <property type="nucleotide sequence ID" value="NZ_PPFX01000012.1"/>
</dbReference>
<dbReference type="Proteomes" id="UP000236340">
    <property type="component" value="Unassembled WGS sequence"/>
</dbReference>
<dbReference type="Gene3D" id="3.40.50.2300">
    <property type="match status" value="1"/>
</dbReference>